<dbReference type="Proteomes" id="UP001499938">
    <property type="component" value="Unassembled WGS sequence"/>
</dbReference>
<sequence>MTILGVIGPSGGVGCSTVVAALGMRAAQAGVRVAVVDGDPLRGGLQVTMAAEHLPGHRWSHLVEVDGEVGGERLLNRLPTVEGCAVLSGGRASSDLEAVVPEQVPDEAFEAVLAALDRACDLVVIDWGRVARLGWGASVLILPVTARGLADAQAWLGGNGHEGLAGVVTRGSGREQRIADDLARGLGLPLLGHLRDDRSVRAAERQGVPPGLRKRGGVARLSDSLVASVLAVADAQAGDPVGSRV</sequence>
<dbReference type="EMBL" id="BAAAPO010000006">
    <property type="protein sequence ID" value="GAA1780406.1"/>
    <property type="molecule type" value="Genomic_DNA"/>
</dbReference>
<dbReference type="PANTHER" id="PTHR43384:SF11">
    <property type="entry name" value="SEPTUM SITE DETERMINING PROTEIN"/>
    <property type="match status" value="1"/>
</dbReference>
<dbReference type="InterPro" id="IPR002586">
    <property type="entry name" value="CobQ/CobB/MinD/ParA_Nub-bd_dom"/>
</dbReference>
<name>A0ABN2L994_9MICO</name>
<evidence type="ECO:0000313" key="2">
    <source>
        <dbReference type="EMBL" id="GAA1780406.1"/>
    </source>
</evidence>
<comment type="caution">
    <text evidence="2">The sequence shown here is derived from an EMBL/GenBank/DDBJ whole genome shotgun (WGS) entry which is preliminary data.</text>
</comment>
<dbReference type="Gene3D" id="3.40.50.300">
    <property type="entry name" value="P-loop containing nucleotide triphosphate hydrolases"/>
    <property type="match status" value="1"/>
</dbReference>
<evidence type="ECO:0000313" key="3">
    <source>
        <dbReference type="Proteomes" id="UP001499938"/>
    </source>
</evidence>
<gene>
    <name evidence="2" type="ORF">GCM10009811_02060</name>
</gene>
<accession>A0ABN2L994</accession>
<evidence type="ECO:0000259" key="1">
    <source>
        <dbReference type="Pfam" id="PF01656"/>
    </source>
</evidence>
<proteinExistence type="predicted"/>
<dbReference type="RefSeq" id="WP_344080002.1">
    <property type="nucleotide sequence ID" value="NZ_BAAAPO010000006.1"/>
</dbReference>
<dbReference type="SUPFAM" id="SSF52540">
    <property type="entry name" value="P-loop containing nucleoside triphosphate hydrolases"/>
    <property type="match status" value="1"/>
</dbReference>
<dbReference type="InterPro" id="IPR050625">
    <property type="entry name" value="ParA/MinD_ATPase"/>
</dbReference>
<dbReference type="InterPro" id="IPR027417">
    <property type="entry name" value="P-loop_NTPase"/>
</dbReference>
<reference evidence="2 3" key="1">
    <citation type="journal article" date="2019" name="Int. J. Syst. Evol. Microbiol.">
        <title>The Global Catalogue of Microorganisms (GCM) 10K type strain sequencing project: providing services to taxonomists for standard genome sequencing and annotation.</title>
        <authorList>
            <consortium name="The Broad Institute Genomics Platform"/>
            <consortium name="The Broad Institute Genome Sequencing Center for Infectious Disease"/>
            <person name="Wu L."/>
            <person name="Ma J."/>
        </authorList>
    </citation>
    <scope>NUCLEOTIDE SEQUENCE [LARGE SCALE GENOMIC DNA]</scope>
    <source>
        <strain evidence="2 3">JCM 15592</strain>
    </source>
</reference>
<protein>
    <recommendedName>
        <fullName evidence="1">CobQ/CobB/MinD/ParA nucleotide binding domain-containing protein</fullName>
    </recommendedName>
</protein>
<dbReference type="PANTHER" id="PTHR43384">
    <property type="entry name" value="SEPTUM SITE-DETERMINING PROTEIN MIND HOMOLOG, CHLOROPLASTIC-RELATED"/>
    <property type="match status" value="1"/>
</dbReference>
<keyword evidence="3" id="KW-1185">Reference proteome</keyword>
<dbReference type="Pfam" id="PF01656">
    <property type="entry name" value="CbiA"/>
    <property type="match status" value="1"/>
</dbReference>
<feature type="domain" description="CobQ/CobB/MinD/ParA nucleotide binding" evidence="1">
    <location>
        <begin position="6"/>
        <end position="207"/>
    </location>
</feature>
<organism evidence="2 3">
    <name type="scientific">Nostocoides veronense</name>
    <dbReference type="NCBI Taxonomy" id="330836"/>
    <lineage>
        <taxon>Bacteria</taxon>
        <taxon>Bacillati</taxon>
        <taxon>Actinomycetota</taxon>
        <taxon>Actinomycetes</taxon>
        <taxon>Micrococcales</taxon>
        <taxon>Intrasporangiaceae</taxon>
        <taxon>Nostocoides</taxon>
    </lineage>
</organism>